<feature type="coiled-coil region" evidence="1">
    <location>
        <begin position="50"/>
        <end position="84"/>
    </location>
</feature>
<accession>A0A9W9AMM9</accession>
<evidence type="ECO:0000313" key="2">
    <source>
        <dbReference type="EMBL" id="KAJ4486610.1"/>
    </source>
</evidence>
<dbReference type="AlphaFoldDB" id="A0A9W9AMM9"/>
<comment type="caution">
    <text evidence="2">The sequence shown here is derived from an EMBL/GenBank/DDBJ whole genome shotgun (WGS) entry which is preliminary data.</text>
</comment>
<evidence type="ECO:0000256" key="1">
    <source>
        <dbReference type="SAM" id="Coils"/>
    </source>
</evidence>
<organism evidence="2 3">
    <name type="scientific">Lentinula lateritia</name>
    <dbReference type="NCBI Taxonomy" id="40482"/>
    <lineage>
        <taxon>Eukaryota</taxon>
        <taxon>Fungi</taxon>
        <taxon>Dikarya</taxon>
        <taxon>Basidiomycota</taxon>
        <taxon>Agaricomycotina</taxon>
        <taxon>Agaricomycetes</taxon>
        <taxon>Agaricomycetidae</taxon>
        <taxon>Agaricales</taxon>
        <taxon>Marasmiineae</taxon>
        <taxon>Omphalotaceae</taxon>
        <taxon>Lentinula</taxon>
    </lineage>
</organism>
<evidence type="ECO:0000313" key="3">
    <source>
        <dbReference type="Proteomes" id="UP001150238"/>
    </source>
</evidence>
<dbReference type="Proteomes" id="UP001150238">
    <property type="component" value="Unassembled WGS sequence"/>
</dbReference>
<keyword evidence="1" id="KW-0175">Coiled coil</keyword>
<sequence length="109" mass="12401">MVNLAIREAEEAPGWEIIDVDISNHNQKRNESDDSLLVPSSFVELQEQWIELAQVHIQRLRKEIEVKERTIERLEVENRVLSMKNNVTSRVNTLAKAGRQDGGAPGAEI</sequence>
<reference evidence="2" key="1">
    <citation type="submission" date="2022-08" db="EMBL/GenBank/DDBJ databases">
        <authorList>
            <consortium name="DOE Joint Genome Institute"/>
            <person name="Min B."/>
            <person name="Riley R."/>
            <person name="Sierra-Patev S."/>
            <person name="Naranjo-Ortiz M."/>
            <person name="Looney B."/>
            <person name="Konkel Z."/>
            <person name="Slot J.C."/>
            <person name="Sakamoto Y."/>
            <person name="Steenwyk J.L."/>
            <person name="Rokas A."/>
            <person name="Carro J."/>
            <person name="Camarero S."/>
            <person name="Ferreira P."/>
            <person name="Molpeceres G."/>
            <person name="Ruiz-Duenas F.J."/>
            <person name="Serrano A."/>
            <person name="Henrissat B."/>
            <person name="Drula E."/>
            <person name="Hughes K.W."/>
            <person name="Mata J.L."/>
            <person name="Ishikawa N.K."/>
            <person name="Vargas-Isla R."/>
            <person name="Ushijima S."/>
            <person name="Smith C.A."/>
            <person name="Ahrendt S."/>
            <person name="Andreopoulos W."/>
            <person name="He G."/>
            <person name="Labutti K."/>
            <person name="Lipzen A."/>
            <person name="Ng V."/>
            <person name="Sandor L."/>
            <person name="Barry K."/>
            <person name="Martinez A.T."/>
            <person name="Xiao Y."/>
            <person name="Gibbons J.G."/>
            <person name="Terashima K."/>
            <person name="Hibbett D.S."/>
            <person name="Grigoriev I.V."/>
        </authorList>
    </citation>
    <scope>NUCLEOTIDE SEQUENCE</scope>
    <source>
        <strain evidence="2">Sp2 HRB7682 ss15</strain>
    </source>
</reference>
<name>A0A9W9AMM9_9AGAR</name>
<proteinExistence type="predicted"/>
<protein>
    <submittedName>
        <fullName evidence="2">Uncharacterized protein</fullName>
    </submittedName>
</protein>
<gene>
    <name evidence="2" type="ORF">C8J55DRAFT_487587</name>
</gene>
<dbReference type="EMBL" id="JANVFS010000010">
    <property type="protein sequence ID" value="KAJ4486610.1"/>
    <property type="molecule type" value="Genomic_DNA"/>
</dbReference>
<reference evidence="2" key="2">
    <citation type="journal article" date="2023" name="Proc. Natl. Acad. Sci. U.S.A.">
        <title>A global phylogenomic analysis of the shiitake genus Lentinula.</title>
        <authorList>
            <person name="Sierra-Patev S."/>
            <person name="Min B."/>
            <person name="Naranjo-Ortiz M."/>
            <person name="Looney B."/>
            <person name="Konkel Z."/>
            <person name="Slot J.C."/>
            <person name="Sakamoto Y."/>
            <person name="Steenwyk J.L."/>
            <person name="Rokas A."/>
            <person name="Carro J."/>
            <person name="Camarero S."/>
            <person name="Ferreira P."/>
            <person name="Molpeceres G."/>
            <person name="Ruiz-Duenas F.J."/>
            <person name="Serrano A."/>
            <person name="Henrissat B."/>
            <person name="Drula E."/>
            <person name="Hughes K.W."/>
            <person name="Mata J.L."/>
            <person name="Ishikawa N.K."/>
            <person name="Vargas-Isla R."/>
            <person name="Ushijima S."/>
            <person name="Smith C.A."/>
            <person name="Donoghue J."/>
            <person name="Ahrendt S."/>
            <person name="Andreopoulos W."/>
            <person name="He G."/>
            <person name="LaButti K."/>
            <person name="Lipzen A."/>
            <person name="Ng V."/>
            <person name="Riley R."/>
            <person name="Sandor L."/>
            <person name="Barry K."/>
            <person name="Martinez A.T."/>
            <person name="Xiao Y."/>
            <person name="Gibbons J.G."/>
            <person name="Terashima K."/>
            <person name="Grigoriev I.V."/>
            <person name="Hibbett D."/>
        </authorList>
    </citation>
    <scope>NUCLEOTIDE SEQUENCE</scope>
    <source>
        <strain evidence="2">Sp2 HRB7682 ss15</strain>
    </source>
</reference>